<evidence type="ECO:0000259" key="2">
    <source>
        <dbReference type="PROSITE" id="PS50125"/>
    </source>
</evidence>
<dbReference type="RefSeq" id="XP_067765220.1">
    <property type="nucleotide sequence ID" value="XM_067908246.1"/>
</dbReference>
<feature type="transmembrane region" description="Helical" evidence="1">
    <location>
        <begin position="923"/>
        <end position="946"/>
    </location>
</feature>
<feature type="transmembrane region" description="Helical" evidence="1">
    <location>
        <begin position="834"/>
        <end position="855"/>
    </location>
</feature>
<dbReference type="InterPro" id="IPR029787">
    <property type="entry name" value="Nucleotide_cyclase"/>
</dbReference>
<dbReference type="PANTHER" id="PTHR45655:SF13">
    <property type="entry name" value="SOLUBLE GUANYLATE CYCLASE GCY-32-RELATED"/>
    <property type="match status" value="1"/>
</dbReference>
<protein>
    <submittedName>
        <fullName evidence="3">Nucleotidyl cyclase</fullName>
    </submittedName>
</protein>
<keyword evidence="1" id="KW-0472">Membrane</keyword>
<dbReference type="SUPFAM" id="SSF55073">
    <property type="entry name" value="Nucleotide cyclase"/>
    <property type="match status" value="2"/>
</dbReference>
<dbReference type="GO" id="GO:0004383">
    <property type="term" value="F:guanylate cyclase activity"/>
    <property type="evidence" value="ECO:0007669"/>
    <property type="project" value="TreeGrafter"/>
</dbReference>
<feature type="domain" description="Guanylate cyclase" evidence="2">
    <location>
        <begin position="220"/>
        <end position="363"/>
    </location>
</feature>
<dbReference type="SMART" id="SM00044">
    <property type="entry name" value="CYCc"/>
    <property type="match status" value="1"/>
</dbReference>
<feature type="transmembrane region" description="Helical" evidence="1">
    <location>
        <begin position="149"/>
        <end position="166"/>
    </location>
</feature>
<dbReference type="GO" id="GO:0019934">
    <property type="term" value="P:cGMP-mediated signaling"/>
    <property type="evidence" value="ECO:0007669"/>
    <property type="project" value="TreeGrafter"/>
</dbReference>
<dbReference type="GO" id="GO:0070482">
    <property type="term" value="P:response to oxygen levels"/>
    <property type="evidence" value="ECO:0007669"/>
    <property type="project" value="TreeGrafter"/>
</dbReference>
<dbReference type="InterPro" id="IPR001054">
    <property type="entry name" value="A/G_cyclase"/>
</dbReference>
<feature type="transmembrane region" description="Helical" evidence="1">
    <location>
        <begin position="44"/>
        <end position="64"/>
    </location>
</feature>
<dbReference type="KEGG" id="ssao:94298428"/>
<evidence type="ECO:0000313" key="3">
    <source>
        <dbReference type="EMBL" id="KAH0574447.1"/>
    </source>
</evidence>
<keyword evidence="1" id="KW-1133">Transmembrane helix</keyword>
<keyword evidence="4" id="KW-1185">Reference proteome</keyword>
<feature type="transmembrane region" description="Helical" evidence="1">
    <location>
        <begin position="106"/>
        <end position="137"/>
    </location>
</feature>
<dbReference type="OrthoDB" id="60033at2759"/>
<accession>A0A9P8RZC8</accession>
<feature type="transmembrane region" description="Helical" evidence="1">
    <location>
        <begin position="987"/>
        <end position="1007"/>
    </location>
</feature>
<dbReference type="GeneID" id="94298428"/>
<feature type="transmembrane region" description="Helical" evidence="1">
    <location>
        <begin position="76"/>
        <end position="94"/>
    </location>
</feature>
<sequence>MWEIQQAIYEFSDNIYISVLQIIAVYQTYLSYFSTVRYNSHLDFIWVCVVKFITIFFQVIIIYLVKTKPSMQTFKLQQVSLLVAFLDFALFYVLKKEKQDVLAQVIYIIQLFLLINTSKTVLILQIFYVAILSYLLAEVFNANSTSHEFILVIVLVFSQFCLIMLIKQKMLVEIYNQQPVINAMNQMASTLMTSFVNALPSKLLPLILQSKELPCDIVPQVIYIYIHLKTQDELLVNPESDEAIEYLSRINSFYCILDFLTDICGVQKIKSSYSYYMACTGAQYFLESMNGQIPETSYSSQYQQQKLMTFFALSAQEVAKAYQLECACGITKGNIVVGVLGLGSANVNLDTYGDTINTAARIARNADRGVHIAIDSFINCPPQHKDFTNRNDQDDNLLKQYLGRGDIYNQAKQYLLLSQPYYLFGKSTVKQYKGKGNIRTIEIFKEKQFIEMIYIAFKKAYIPFTHDVMVTHQQTSPDEQDLDLITNYFSGSVDENDFNDDYDLINIVQQQSFTQSNNSLLDLLQFSFQSKELEQMLNKDSPVESALSVILTKKSTFKLPSSISVQYANFSDCFFNSNFPMIADRQLQLDEDPQGMTKVQNLQESCQSSSEDLEIIKKNSNILAGKYSSNQLSINQDTPTSALKPQFNNFLEMARLTNLKRDQICIQEKFNEEVLEDQSQSFSGVVTMHLNDSLQSEFEDSFFQPAVNLSTKFGEQLQLEGEINTSTIKIQPSAESISQEYQFPVDQQPIFNMQNNSKDNVEVNKDQEVFGDEYPVDQVFERLFFSYDRQYNSVMIQRFLKFIALISSLSSEIQKQYSKNKSYLLINIQSTNQWMFFITTLFLAFSTFTEILIIMNSHIVNTKIQIMFIEVSLQNALYYPQYFQMIILITNISIITQLMLTIRKQKKKNVFQNIKSYDQVKSVGQIYFYNLLGFFALFCVKSYIILNQNINVYLSNNLQISLLTLQILQILVFIISQFSFITMPQFFISRTFSVTTMFIFIFLVVFLQKETFLASFMFVVYLIIVVALFPLIKLYFGNILINIKAIQQINNGRQLLRSVLPHITIDSLLATSSPELLKRLLHSFPFLHKYQDTLLLLKNMGIKENNKKLLKYQSQSILSEEKNQDISVKLYRKFNDYLSLPNTKNLTQTRPVINFDNVAYLNLDIANFTQFSTSITVEQMMSFLDNLFHKFDTRISKAKNLIQIKISGDSYELMSLPCTLKIYTQDYKEKATFEKQLPAHLQKLFKTPSELRKSYDAIVILLAVGLGFIHDCKETMRKMHPQFENLVSLRVGIAYGNVIGSLLGHKLCRFDAFGKVPKEADTVQSNARLNSVAVSQLVFDIISYGKAEFQGHLYDVISQMEVNIGKAIEFTSEYVDFDYFISNQQICVQQILSATGHGGQATNSESCRDSNK</sequence>
<keyword evidence="1" id="KW-0812">Transmembrane</keyword>
<dbReference type="PANTHER" id="PTHR45655">
    <property type="entry name" value="GUANYLATE CYCLASE SOLUBLE SUBUNIT BETA-2"/>
    <property type="match status" value="1"/>
</dbReference>
<feature type="transmembrane region" description="Helical" evidence="1">
    <location>
        <begin position="1013"/>
        <end position="1036"/>
    </location>
</feature>
<reference evidence="3 4" key="1">
    <citation type="journal article" date="2014" name="PLoS Genet.">
        <title>The Genome of Spironucleus salmonicida Highlights a Fish Pathogen Adapted to Fluctuating Environments.</title>
        <authorList>
            <person name="Xu F."/>
            <person name="Jerlstrom-Hultqvist J."/>
            <person name="Einarsson E."/>
            <person name="Astvaldsson A."/>
            <person name="Svard S.G."/>
            <person name="Andersson J.O."/>
        </authorList>
    </citation>
    <scope>NUCLEOTIDE SEQUENCE [LARGE SCALE GENOMIC DNA]</scope>
    <source>
        <strain evidence="3 4">ATCC 50377</strain>
    </source>
</reference>
<feature type="transmembrane region" description="Helical" evidence="1">
    <location>
        <begin position="882"/>
        <end position="902"/>
    </location>
</feature>
<dbReference type="Pfam" id="PF00211">
    <property type="entry name" value="Guanylate_cyc"/>
    <property type="match status" value="2"/>
</dbReference>
<comment type="caution">
    <text evidence="3">The sequence shown here is derived from an EMBL/GenBank/DDBJ whole genome shotgun (WGS) entry which is preliminary data.</text>
</comment>
<organism evidence="3 4">
    <name type="scientific">Spironucleus salmonicida</name>
    <dbReference type="NCBI Taxonomy" id="348837"/>
    <lineage>
        <taxon>Eukaryota</taxon>
        <taxon>Metamonada</taxon>
        <taxon>Diplomonadida</taxon>
        <taxon>Hexamitidae</taxon>
        <taxon>Hexamitinae</taxon>
        <taxon>Spironucleus</taxon>
    </lineage>
</organism>
<evidence type="ECO:0000256" key="1">
    <source>
        <dbReference type="SAM" id="Phobius"/>
    </source>
</evidence>
<dbReference type="Gene3D" id="3.30.70.1230">
    <property type="entry name" value="Nucleotide cyclase"/>
    <property type="match status" value="2"/>
</dbReference>
<feature type="transmembrane region" description="Helical" evidence="1">
    <location>
        <begin position="958"/>
        <end position="975"/>
    </location>
</feature>
<dbReference type="EMBL" id="AUWU02000004">
    <property type="protein sequence ID" value="KAH0574447.1"/>
    <property type="molecule type" value="Genomic_DNA"/>
</dbReference>
<gene>
    <name evidence="3" type="ORF">SS50377_24405</name>
</gene>
<name>A0A9P8RZC8_9EUKA</name>
<dbReference type="PROSITE" id="PS50125">
    <property type="entry name" value="GUANYLATE_CYCLASE_2"/>
    <property type="match status" value="2"/>
</dbReference>
<evidence type="ECO:0000313" key="4">
    <source>
        <dbReference type="Proteomes" id="UP000018208"/>
    </source>
</evidence>
<feature type="domain" description="Guanylate cyclase" evidence="2">
    <location>
        <begin position="1159"/>
        <end position="1324"/>
    </location>
</feature>
<proteinExistence type="predicted"/>
<dbReference type="Proteomes" id="UP000018208">
    <property type="component" value="Unassembled WGS sequence"/>
</dbReference>
<dbReference type="GO" id="GO:0008074">
    <property type="term" value="C:guanylate cyclase complex, soluble"/>
    <property type="evidence" value="ECO:0007669"/>
    <property type="project" value="TreeGrafter"/>
</dbReference>
<feature type="transmembrane region" description="Helical" evidence="1">
    <location>
        <begin position="15"/>
        <end position="32"/>
    </location>
</feature>